<name>D2VXT0_NAEGR</name>
<dbReference type="KEGG" id="ngr:NAEGRDRAFT_81635"/>
<dbReference type="OrthoDB" id="10261608at2759"/>
<dbReference type="RefSeq" id="XP_002671136.1">
    <property type="nucleotide sequence ID" value="XM_002671090.1"/>
</dbReference>
<protein>
    <submittedName>
        <fullName evidence="2">Predicted protein</fullName>
    </submittedName>
</protein>
<evidence type="ECO:0000313" key="2">
    <source>
        <dbReference type="EMBL" id="EFC38392.1"/>
    </source>
</evidence>
<organism evidence="3">
    <name type="scientific">Naegleria gruberi</name>
    <name type="common">Amoeba</name>
    <dbReference type="NCBI Taxonomy" id="5762"/>
    <lineage>
        <taxon>Eukaryota</taxon>
        <taxon>Discoba</taxon>
        <taxon>Heterolobosea</taxon>
        <taxon>Tetramitia</taxon>
        <taxon>Eutetramitia</taxon>
        <taxon>Vahlkampfiidae</taxon>
        <taxon>Naegleria</taxon>
    </lineage>
</organism>
<evidence type="ECO:0000256" key="1">
    <source>
        <dbReference type="SAM" id="MobiDB-lite"/>
    </source>
</evidence>
<feature type="region of interest" description="Disordered" evidence="1">
    <location>
        <begin position="359"/>
        <end position="396"/>
    </location>
</feature>
<dbReference type="VEuPathDB" id="AmoebaDB:NAEGRDRAFT_81635"/>
<feature type="compositionally biased region" description="Low complexity" evidence="1">
    <location>
        <begin position="373"/>
        <end position="396"/>
    </location>
</feature>
<proteinExistence type="predicted"/>
<dbReference type="AlphaFoldDB" id="D2VXT0"/>
<evidence type="ECO:0000313" key="3">
    <source>
        <dbReference type="Proteomes" id="UP000006671"/>
    </source>
</evidence>
<gene>
    <name evidence="2" type="ORF">NAEGRDRAFT_81635</name>
</gene>
<dbReference type="OMA" id="MIKAKRN"/>
<feature type="compositionally biased region" description="Polar residues" evidence="1">
    <location>
        <begin position="359"/>
        <end position="372"/>
    </location>
</feature>
<dbReference type="Proteomes" id="UP000006671">
    <property type="component" value="Unassembled WGS sequence"/>
</dbReference>
<keyword evidence="3" id="KW-1185">Reference proteome</keyword>
<sequence length="575" mass="65627">MTSQRQEIFLKDMINSSNTDKNTSADSTSIQLTKILQPFQLYTKKRTDINNNSVEISLLGKTVEHYSLDILTDRSVSVYLAEDGLSSTMATAQTLIKKMLPITFSSVKKNDRVSVISSTGARANPTNTKTNNLNSNQPPKVAFRVKSHGKGCNGTVKLFVMPFVITEEVTKNEEHYFLMIKAKRNSLGKGNNKYGIENAYMFQKSLDNDLIDQIIDRVQAFDSSTIVTQPTTKSNESNIEVIEQTLTSPTIRRVSNENADQISKKKRVRSTSNVTQSESKTKLRKTFTEMGPSVQEESKHMFTVVGSPNKMSQTISQKQNIFQMPNNQQQQIPSITTPNNNNYVNRTTRILSQGTVPLSLDFNQPQRHSFSGVSNVQSQQQQQQQQQQPSNQPSASQLAMMVMMQQNNQQFSNTNTNNNIWNSNQFQNNNQTNTAAHMSISSLGSAMKNRLFEYDYQKQFTRQTFQPQQTQQNYQPTMQYFQAPSQQSFNDNRAIKRTMDEIFSEDFHVQAQQHQTNLNNQFPVHHHHHFTNLPTDDDIMSVQHQEMAEIIDSIQMFDLPLTNNDDEEILTFFSN</sequence>
<reference evidence="2 3" key="1">
    <citation type="journal article" date="2010" name="Cell">
        <title>The genome of Naegleria gruberi illuminates early eukaryotic versatility.</title>
        <authorList>
            <person name="Fritz-Laylin L.K."/>
            <person name="Prochnik S.E."/>
            <person name="Ginger M.L."/>
            <person name="Dacks J.B."/>
            <person name="Carpenter M.L."/>
            <person name="Field M.C."/>
            <person name="Kuo A."/>
            <person name="Paredez A."/>
            <person name="Chapman J."/>
            <person name="Pham J."/>
            <person name="Shu S."/>
            <person name="Neupane R."/>
            <person name="Cipriano M."/>
            <person name="Mancuso J."/>
            <person name="Tu H."/>
            <person name="Salamov A."/>
            <person name="Lindquist E."/>
            <person name="Shapiro H."/>
            <person name="Lucas S."/>
            <person name="Grigoriev I.V."/>
            <person name="Cande W.Z."/>
            <person name="Fulton C."/>
            <person name="Rokhsar D.S."/>
            <person name="Dawson S.C."/>
        </authorList>
    </citation>
    <scope>NUCLEOTIDE SEQUENCE [LARGE SCALE GENOMIC DNA]</scope>
    <source>
        <strain evidence="2 3">NEG-M</strain>
    </source>
</reference>
<dbReference type="EMBL" id="GG738908">
    <property type="protein sequence ID" value="EFC38392.1"/>
    <property type="molecule type" value="Genomic_DNA"/>
</dbReference>
<dbReference type="GeneID" id="8858254"/>
<dbReference type="InParanoid" id="D2VXT0"/>
<feature type="region of interest" description="Disordered" evidence="1">
    <location>
        <begin position="256"/>
        <end position="280"/>
    </location>
</feature>
<accession>D2VXT0</accession>
<dbReference type="STRING" id="5762.D2VXT0"/>